<evidence type="ECO:0000313" key="2">
    <source>
        <dbReference type="Proteomes" id="UP000295620"/>
    </source>
</evidence>
<name>A0A4R6STC0_9SPHI</name>
<organism evidence="1 2">
    <name type="scientific">Pedobacter metabolipauper</name>
    <dbReference type="NCBI Taxonomy" id="425513"/>
    <lineage>
        <taxon>Bacteria</taxon>
        <taxon>Pseudomonadati</taxon>
        <taxon>Bacteroidota</taxon>
        <taxon>Sphingobacteriia</taxon>
        <taxon>Sphingobacteriales</taxon>
        <taxon>Sphingobacteriaceae</taxon>
        <taxon>Pedobacter</taxon>
    </lineage>
</organism>
<comment type="caution">
    <text evidence="1">The sequence shown here is derived from an EMBL/GenBank/DDBJ whole genome shotgun (WGS) entry which is preliminary data.</text>
</comment>
<dbReference type="RefSeq" id="WP_133576563.1">
    <property type="nucleotide sequence ID" value="NZ_SNYC01000005.1"/>
</dbReference>
<gene>
    <name evidence="1" type="ORF">ATK78_2667</name>
</gene>
<dbReference type="AlphaFoldDB" id="A0A4R6STC0"/>
<dbReference type="OrthoDB" id="707775at2"/>
<protein>
    <submittedName>
        <fullName evidence="1">Uncharacterized protein</fullName>
    </submittedName>
</protein>
<dbReference type="Gene3D" id="3.40.50.20">
    <property type="match status" value="1"/>
</dbReference>
<accession>A0A4R6STC0</accession>
<evidence type="ECO:0000313" key="1">
    <source>
        <dbReference type="EMBL" id="TDQ08163.1"/>
    </source>
</evidence>
<reference evidence="1 2" key="1">
    <citation type="submission" date="2019-03" db="EMBL/GenBank/DDBJ databases">
        <title>Genomic Encyclopedia of Archaeal and Bacterial Type Strains, Phase II (KMG-II): from individual species to whole genera.</title>
        <authorList>
            <person name="Goeker M."/>
        </authorList>
    </citation>
    <scope>NUCLEOTIDE SEQUENCE [LARGE SCALE GENOMIC DNA]</scope>
    <source>
        <strain evidence="1 2">DSM 19035</strain>
    </source>
</reference>
<keyword evidence="2" id="KW-1185">Reference proteome</keyword>
<dbReference type="EMBL" id="SNYC01000005">
    <property type="protein sequence ID" value="TDQ08163.1"/>
    <property type="molecule type" value="Genomic_DNA"/>
</dbReference>
<dbReference type="Proteomes" id="UP000295620">
    <property type="component" value="Unassembled WGS sequence"/>
</dbReference>
<proteinExistence type="predicted"/>
<sequence length="164" mass="18301">MRVLITGGKSAQSLKLLKAFKDDEIVLADYGDMPSFPSAQYQFISLGEKKEDIIAHNLLSHCLDEGIDAILPLHFFEVEAIAKSSVLFEEFNILVLLPGMEELSQYLSSETVPAQAWAIFIAGNLRFASNPLENLEKIGKDKQLNGLFHIFETINNFRASLITI</sequence>